<feature type="domain" description="AAA+ ATPase" evidence="1">
    <location>
        <begin position="13"/>
        <end position="175"/>
    </location>
</feature>
<dbReference type="PANTHER" id="PTHR37816">
    <property type="entry name" value="YALI0E33011P"/>
    <property type="match status" value="1"/>
</dbReference>
<dbReference type="GO" id="GO:0016301">
    <property type="term" value="F:kinase activity"/>
    <property type="evidence" value="ECO:0007669"/>
    <property type="project" value="UniProtKB-KW"/>
</dbReference>
<dbReference type="EMBL" id="BOMI01000109">
    <property type="protein sequence ID" value="GID76878.1"/>
    <property type="molecule type" value="Genomic_DNA"/>
</dbReference>
<dbReference type="RefSeq" id="WP_203770188.1">
    <property type="nucleotide sequence ID" value="NZ_BAAABO010000029.1"/>
</dbReference>
<evidence type="ECO:0000313" key="2">
    <source>
        <dbReference type="EMBL" id="GID76878.1"/>
    </source>
</evidence>
<dbReference type="InterPro" id="IPR003593">
    <property type="entry name" value="AAA+_ATPase"/>
</dbReference>
<organism evidence="2 3">
    <name type="scientific">Paractinoplanes deccanensis</name>
    <dbReference type="NCBI Taxonomy" id="113561"/>
    <lineage>
        <taxon>Bacteria</taxon>
        <taxon>Bacillati</taxon>
        <taxon>Actinomycetota</taxon>
        <taxon>Actinomycetes</taxon>
        <taxon>Micromonosporales</taxon>
        <taxon>Micromonosporaceae</taxon>
        <taxon>Paractinoplanes</taxon>
    </lineage>
</organism>
<keyword evidence="2" id="KW-0808">Transferase</keyword>
<accession>A0ABQ3YA88</accession>
<dbReference type="SUPFAM" id="SSF52540">
    <property type="entry name" value="P-loop containing nucleoside triphosphate hydrolases"/>
    <property type="match status" value="1"/>
</dbReference>
<evidence type="ECO:0000259" key="1">
    <source>
        <dbReference type="SMART" id="SM00382"/>
    </source>
</evidence>
<proteinExistence type="predicted"/>
<protein>
    <submittedName>
        <fullName evidence="2">Adenylate kinase</fullName>
    </submittedName>
</protein>
<dbReference type="SMART" id="SM00382">
    <property type="entry name" value="AAA"/>
    <property type="match status" value="1"/>
</dbReference>
<gene>
    <name evidence="2" type="ORF">Ade02nite_55190</name>
</gene>
<comment type="caution">
    <text evidence="2">The sequence shown here is derived from an EMBL/GenBank/DDBJ whole genome shotgun (WGS) entry which is preliminary data.</text>
</comment>
<dbReference type="PANTHER" id="PTHR37816:SF1">
    <property type="entry name" value="TOXIN"/>
    <property type="match status" value="1"/>
</dbReference>
<keyword evidence="2" id="KW-0418">Kinase</keyword>
<dbReference type="Proteomes" id="UP000609879">
    <property type="component" value="Unassembled WGS sequence"/>
</dbReference>
<name>A0ABQ3YA88_9ACTN</name>
<dbReference type="Gene3D" id="3.40.50.300">
    <property type="entry name" value="P-loop containing nucleotide triphosphate hydrolases"/>
    <property type="match status" value="1"/>
</dbReference>
<reference evidence="2 3" key="1">
    <citation type="submission" date="2021-01" db="EMBL/GenBank/DDBJ databases">
        <title>Whole genome shotgun sequence of Actinoplanes deccanensis NBRC 13994.</title>
        <authorList>
            <person name="Komaki H."/>
            <person name="Tamura T."/>
        </authorList>
    </citation>
    <scope>NUCLEOTIDE SEQUENCE [LARGE SCALE GENOMIC DNA]</scope>
    <source>
        <strain evidence="2 3">NBRC 13994</strain>
    </source>
</reference>
<dbReference type="InterPro" id="IPR052922">
    <property type="entry name" value="Cytidylate_Kinase-2"/>
</dbReference>
<sequence>MPLLRWHDTLPGRPQRVLIAGTSGAGKTTLATLVAQRWQLPRVELDALHHGPNWQPRPAFAADVEAFARQPRWVTEWQYTAKLGDLLHGRADCVVWLDHPRHLVMRQVVGRTLARRLQRRELWNGNVEPPLWTVFTDPEHVLRWAWRTHGGPGRRVAALLDQRGDDVIVVRLRGRREVTQWAERALGGTAAT</sequence>
<dbReference type="InterPro" id="IPR027417">
    <property type="entry name" value="P-loop_NTPase"/>
</dbReference>
<keyword evidence="3" id="KW-1185">Reference proteome</keyword>
<evidence type="ECO:0000313" key="3">
    <source>
        <dbReference type="Proteomes" id="UP000609879"/>
    </source>
</evidence>